<keyword evidence="1 3" id="KW-0479">Metal-binding</keyword>
<accession>U5IGI8</accession>
<proteinExistence type="predicted"/>
<evidence type="ECO:0000259" key="4">
    <source>
        <dbReference type="PROSITE" id="PS51007"/>
    </source>
</evidence>
<dbReference type="GO" id="GO:0020037">
    <property type="term" value="F:heme binding"/>
    <property type="evidence" value="ECO:0007669"/>
    <property type="project" value="InterPro"/>
</dbReference>
<dbReference type="GO" id="GO:0046872">
    <property type="term" value="F:metal ion binding"/>
    <property type="evidence" value="ECO:0007669"/>
    <property type="project" value="UniProtKB-KW"/>
</dbReference>
<reference evidence="5" key="1">
    <citation type="journal article" date="2013" name="Environ. Microbiol.">
        <title>Comparative genomic analysis of magnetotactic bacteria from the Deltaproteobacteria provides new insights into magnetite and greigite magnetosome genes required for magnetotaxis.</title>
        <authorList>
            <person name="Lefevre C.T."/>
            <person name="Trubitsyn D."/>
            <person name="Abreu F."/>
            <person name="Kolinko S."/>
            <person name="Jogler C."/>
            <person name="de Almeida L.G."/>
            <person name="de Vasconcelos A.T."/>
            <person name="Kube M."/>
            <person name="Reinhardt R."/>
            <person name="Lins U."/>
            <person name="Pignol D."/>
            <person name="Schuler D."/>
            <person name="Bazylinski D.A."/>
            <person name="Ginet N."/>
        </authorList>
    </citation>
    <scope>NUCLEOTIDE SEQUENCE</scope>
    <source>
        <strain evidence="5">ML-1</strain>
    </source>
</reference>
<keyword evidence="3" id="KW-0349">Heme</keyword>
<evidence type="ECO:0000313" key="5">
    <source>
        <dbReference type="EMBL" id="AFZ77011.1"/>
    </source>
</evidence>
<name>U5IGI8_9DELT</name>
<evidence type="ECO:0000256" key="1">
    <source>
        <dbReference type="ARBA" id="ARBA00022723"/>
    </source>
</evidence>
<keyword evidence="2 3" id="KW-0408">Iron</keyword>
<feature type="domain" description="Cytochrome c" evidence="4">
    <location>
        <begin position="19"/>
        <end position="125"/>
    </location>
</feature>
<dbReference type="PROSITE" id="PS51007">
    <property type="entry name" value="CYTC"/>
    <property type="match status" value="1"/>
</dbReference>
<gene>
    <name evidence="5" type="primary">mad1</name>
    <name evidence="5" type="ORF">ALPM_00060</name>
</gene>
<sequence>MNGWGRYVLAGVLVVAAGLALAAGGVYYEPQIRDIIRKDCARCHSGNLRNLTSWDSVKAYADNGMLEAMVRGPMRQFAGPTDASTILAWIEAGAPENPPRTGTKTAAVASPEAGGTFSNVIQPVLAERCLRCHQGPFRKLNTYEEVKAYVDSGQFQRMLSPEGPMNRFAGNDATTLLDWNRAGAPR</sequence>
<dbReference type="AlphaFoldDB" id="U5IGI8"/>
<dbReference type="EMBL" id="JX869936">
    <property type="protein sequence ID" value="AFZ77011.1"/>
    <property type="molecule type" value="Genomic_DNA"/>
</dbReference>
<dbReference type="InterPro" id="IPR009056">
    <property type="entry name" value="Cyt_c-like_dom"/>
</dbReference>
<protein>
    <submittedName>
        <fullName evidence="5">Magnetosome protein Mad1</fullName>
    </submittedName>
</protein>
<dbReference type="GO" id="GO:0009055">
    <property type="term" value="F:electron transfer activity"/>
    <property type="evidence" value="ECO:0007669"/>
    <property type="project" value="InterPro"/>
</dbReference>
<organism evidence="5">
    <name type="scientific">delta proteobacterium ML-1</name>
    <dbReference type="NCBI Taxonomy" id="947513"/>
    <lineage>
        <taxon>Bacteria</taxon>
        <taxon>Deltaproteobacteria</taxon>
    </lineage>
</organism>
<evidence type="ECO:0000256" key="3">
    <source>
        <dbReference type="PROSITE-ProRule" id="PRU00433"/>
    </source>
</evidence>
<evidence type="ECO:0000256" key="2">
    <source>
        <dbReference type="ARBA" id="ARBA00023004"/>
    </source>
</evidence>